<dbReference type="PIR" id="S29211">
    <property type="entry name" value="S29211"/>
</dbReference>
<dbReference type="AlphaFoldDB" id="Q9S8W4"/>
<organism>
    <name type="scientific">Avena sativa</name>
    <name type="common">Oat</name>
    <dbReference type="NCBI Taxonomy" id="4498"/>
    <lineage>
        <taxon>Eukaryota</taxon>
        <taxon>Viridiplantae</taxon>
        <taxon>Streptophyta</taxon>
        <taxon>Embryophyta</taxon>
        <taxon>Tracheophyta</taxon>
        <taxon>Spermatophyta</taxon>
        <taxon>Magnoliopsida</taxon>
        <taxon>Liliopsida</taxon>
        <taxon>Poales</taxon>
        <taxon>Poaceae</taxon>
        <taxon>BOP clade</taxon>
        <taxon>Pooideae</taxon>
        <taxon>Poodae</taxon>
        <taxon>Poeae</taxon>
        <taxon>Poeae Chloroplast Group 1 (Aveneae type)</taxon>
        <taxon>Aveninae</taxon>
        <taxon>Avena</taxon>
    </lineage>
</organism>
<name>Q9S8W4_AVESA</name>
<proteinExistence type="evidence at protein level"/>
<sequence>LNCGQVDTLVKPCLPFARGGPGPSAEE</sequence>
<reference key="1">
    <citation type="journal article" date="1992" name="FEBS Lett.">
        <title>Identification of the three major coeliac immunoreactive proteins and one alpha-amylase inhibitor from oat endosperm.</title>
        <authorList>
            <person name="Rocher A."/>
            <person name="Colilla F."/>
            <person name="Ortiz M.L."/>
            <person name="Mendez E."/>
        </authorList>
    </citation>
    <scope>PROTEIN SEQUENCE</scope>
</reference>
<accession>Q9S8W4</accession>
<protein>
    <submittedName>
        <fullName>Alpha-amylase inhibitor</fullName>
    </submittedName>
</protein>
<keyword id="KW-0903">Direct protein sequencing</keyword>